<dbReference type="InterPro" id="IPR025970">
    <property type="entry name" value="SusE"/>
</dbReference>
<gene>
    <name evidence="2" type="ORF">IAC06_06800</name>
</gene>
<dbReference type="Proteomes" id="UP000823661">
    <property type="component" value="Unassembled WGS sequence"/>
</dbReference>
<dbReference type="AlphaFoldDB" id="A0A9D9EUQ0"/>
<reference evidence="2" key="1">
    <citation type="submission" date="2020-10" db="EMBL/GenBank/DDBJ databases">
        <authorList>
            <person name="Gilroy R."/>
        </authorList>
    </citation>
    <scope>NUCLEOTIDE SEQUENCE</scope>
    <source>
        <strain evidence="2">B1-20833</strain>
    </source>
</reference>
<evidence type="ECO:0000259" key="1">
    <source>
        <dbReference type="Pfam" id="PF14292"/>
    </source>
</evidence>
<reference evidence="2" key="2">
    <citation type="journal article" date="2021" name="PeerJ">
        <title>Extensive microbial diversity within the chicken gut microbiome revealed by metagenomics and culture.</title>
        <authorList>
            <person name="Gilroy R."/>
            <person name="Ravi A."/>
            <person name="Getino M."/>
            <person name="Pursley I."/>
            <person name="Horton D.L."/>
            <person name="Alikhan N.F."/>
            <person name="Baker D."/>
            <person name="Gharbi K."/>
            <person name="Hall N."/>
            <person name="Watson M."/>
            <person name="Adriaenssens E.M."/>
            <person name="Foster-Nyarko E."/>
            <person name="Jarju S."/>
            <person name="Secka A."/>
            <person name="Antonio M."/>
            <person name="Oren A."/>
            <person name="Chaudhuri R.R."/>
            <person name="La Ragione R."/>
            <person name="Hildebrand F."/>
            <person name="Pallen M.J."/>
        </authorList>
    </citation>
    <scope>NUCLEOTIDE SEQUENCE</scope>
    <source>
        <strain evidence="2">B1-20833</strain>
    </source>
</reference>
<organism evidence="2 3">
    <name type="scientific">Candidatus Cryptobacteroides intestinavium</name>
    <dbReference type="NCBI Taxonomy" id="2840766"/>
    <lineage>
        <taxon>Bacteria</taxon>
        <taxon>Pseudomonadati</taxon>
        <taxon>Bacteroidota</taxon>
        <taxon>Bacteroidia</taxon>
        <taxon>Bacteroidales</taxon>
        <taxon>Candidatus Cryptobacteroides</taxon>
    </lineage>
</organism>
<feature type="domain" description="SusE outer membrane protein" evidence="1">
    <location>
        <begin position="33"/>
        <end position="126"/>
    </location>
</feature>
<evidence type="ECO:0000313" key="2">
    <source>
        <dbReference type="EMBL" id="MBO8452575.1"/>
    </source>
</evidence>
<dbReference type="EMBL" id="JADIMI010000066">
    <property type="protein sequence ID" value="MBO8452575.1"/>
    <property type="molecule type" value="Genomic_DNA"/>
</dbReference>
<comment type="caution">
    <text evidence="2">The sequence shown here is derived from an EMBL/GenBank/DDBJ whole genome shotgun (WGS) entry which is preliminary data.</text>
</comment>
<sequence length="719" mass="79677">MKHLIYMMTVIPAAALLMHGCEMEMEYQDTEFSAVENLTYPSDGYSLELINKDFADFTFEWEAASVGNPSYSVIFYGSDAATELGRYESDENGTKNMLTMPQPDLVELAEMAGIEAEETGDLYWTVCASTGQASQQTLPQARKLTVTRDASPVSAPYRLFITGEGSETGADVTAAREMITTEEGVFSLTSEISGDFCFVNRASEGARRTFYITSDGKITSDAENAAAVSDGIYRIVLDFNRNTAEFTSISDVCLYCADNTLLSEMEYEGNGVWSTPSGFSIWTDRDDRYRFLAEMDGKQVIWGSTRTDRDASDPGNVDSENSYFDIHVIENQDYINDSYQSCYKLHSPVKGLDCTISIQTNRSSWNHIFDFGFDLDDIPVVGALTSPEENASIELLTISGSNETFAWETPEESPQLALTSYSVVFFSDEAGNSRIASVSAGYNSSVSVSHQDLESIATSAGIAAGSAGDIWWGVETSLIGNTAMSSVIRHITVTRMKGVPERMYFTGSATEFGSGYGAMKTTGTGEFEIYTQLTNGQSYSITDSNDGSGRHFSVNNGFEETGSASTWTGETGIYRINISYMDNSATVEHITEVYMQSCVDKSNHIMLEYTGNGIWYKGEFAPDFVKDFADTRFFVKMVIDGKTWKLAHQKDFGGADPTSPYPEGDPAYQISFWDDNSDWDYHYKVLQSYRGQNTKRINLTVNCSPEVENYYVYVEFLDN</sequence>
<accession>A0A9D9EUQ0</accession>
<evidence type="ECO:0000313" key="3">
    <source>
        <dbReference type="Proteomes" id="UP000823661"/>
    </source>
</evidence>
<protein>
    <submittedName>
        <fullName evidence="2">SusE domain-containing protein</fullName>
    </submittedName>
</protein>
<feature type="domain" description="SusE outer membrane protein" evidence="1">
    <location>
        <begin position="383"/>
        <end position="474"/>
    </location>
</feature>
<proteinExistence type="predicted"/>
<name>A0A9D9EUQ0_9BACT</name>
<dbReference type="Pfam" id="PF14292">
    <property type="entry name" value="SusE"/>
    <property type="match status" value="2"/>
</dbReference>